<feature type="domain" description="Cytosol aminopeptidase" evidence="10">
    <location>
        <begin position="180"/>
        <end position="326"/>
    </location>
</feature>
<dbReference type="Proteomes" id="UP000269154">
    <property type="component" value="Unassembled WGS sequence"/>
</dbReference>
<name>A0A3N6NGN3_9CYAN</name>
<dbReference type="SUPFAM" id="SSF52949">
    <property type="entry name" value="Macro domain-like"/>
    <property type="match status" value="1"/>
</dbReference>
<organism evidence="11 12">
    <name type="scientific">Okeania hirsuta</name>
    <dbReference type="NCBI Taxonomy" id="1458930"/>
    <lineage>
        <taxon>Bacteria</taxon>
        <taxon>Bacillati</taxon>
        <taxon>Cyanobacteriota</taxon>
        <taxon>Cyanophyceae</taxon>
        <taxon>Oscillatoriophycideae</taxon>
        <taxon>Oscillatoriales</taxon>
        <taxon>Microcoleaceae</taxon>
        <taxon>Okeania</taxon>
    </lineage>
</organism>
<dbReference type="AlphaFoldDB" id="A0A3N6NGN3"/>
<evidence type="ECO:0000313" key="11">
    <source>
        <dbReference type="EMBL" id="RQH15628.1"/>
    </source>
</evidence>
<comment type="similarity">
    <text evidence="1">Belongs to the peptidase M17 family.</text>
</comment>
<dbReference type="InterPro" id="IPR011356">
    <property type="entry name" value="Leucine_aapep/pepB"/>
</dbReference>
<evidence type="ECO:0000256" key="3">
    <source>
        <dbReference type="ARBA" id="ARBA00022670"/>
    </source>
</evidence>
<dbReference type="PANTHER" id="PTHR11963">
    <property type="entry name" value="LEUCINE AMINOPEPTIDASE-RELATED"/>
    <property type="match status" value="1"/>
</dbReference>
<dbReference type="Gene3D" id="3.40.630.10">
    <property type="entry name" value="Zn peptidases"/>
    <property type="match status" value="1"/>
</dbReference>
<evidence type="ECO:0000313" key="12">
    <source>
        <dbReference type="Proteomes" id="UP000269154"/>
    </source>
</evidence>
<gene>
    <name evidence="11" type="ORF">D5R40_33985</name>
</gene>
<dbReference type="GO" id="GO:0006508">
    <property type="term" value="P:proteolysis"/>
    <property type="evidence" value="ECO:0007669"/>
    <property type="project" value="UniProtKB-KW"/>
</dbReference>
<keyword evidence="3" id="KW-0645">Protease</keyword>
<dbReference type="RefSeq" id="WP_124155876.1">
    <property type="nucleotide sequence ID" value="NZ_RCBY01000558.1"/>
</dbReference>
<protein>
    <recommendedName>
        <fullName evidence="8">Probable cytosol aminopeptidase</fullName>
    </recommendedName>
    <alternativeName>
        <fullName evidence="9">Leucine aminopeptidase</fullName>
    </alternativeName>
    <alternativeName>
        <fullName evidence="6">Leucyl aminopeptidase</fullName>
    </alternativeName>
</protein>
<dbReference type="PANTHER" id="PTHR11963:SF23">
    <property type="entry name" value="CYTOSOL AMINOPEPTIDASE"/>
    <property type="match status" value="1"/>
</dbReference>
<sequence>MHIKLSYSLNAEIEHLILPILSTDQLEQTLQSIADQGGVSAKRLQANYKAERGEVQVLYTEERSIYLLGLGKNPKFADVLKVFRSFSSKHQSKFGKLLGLSWKHCQDQAELPRWVEAAANGLVLGTYQIGRFKSKDGKVHPLSEADADVHVEVEEKLVKTCEAAAVRGKRMAYTQMGILDMVNAPSNKKLPSDLASWALESGKKFGYDVQVFDQEKITATGLDALLAVNRVSEHPAAFIIMEYKPEGPGDYKKIGLVGKGVTFDTGGLSIKPSMNMHYMKSDMGGAAAVFGTLEVAAKLKLPVHLIGIVPATENSVDAKAVKPSDV</sequence>
<evidence type="ECO:0000256" key="7">
    <source>
        <dbReference type="ARBA" id="ARBA00049972"/>
    </source>
</evidence>
<keyword evidence="5" id="KW-0464">Manganese</keyword>
<dbReference type="InterPro" id="IPR000819">
    <property type="entry name" value="Peptidase_M17_C"/>
</dbReference>
<evidence type="ECO:0000256" key="4">
    <source>
        <dbReference type="ARBA" id="ARBA00022801"/>
    </source>
</evidence>
<comment type="function">
    <text evidence="7">Presumably involved in the processing and regular turnover of intracellular proteins. Catalyzes the removal of unsubstituted N-terminal amino acids from various peptides.</text>
</comment>
<dbReference type="GO" id="GO:0070006">
    <property type="term" value="F:metalloaminopeptidase activity"/>
    <property type="evidence" value="ECO:0007669"/>
    <property type="project" value="InterPro"/>
</dbReference>
<evidence type="ECO:0000256" key="9">
    <source>
        <dbReference type="ARBA" id="ARBA00050061"/>
    </source>
</evidence>
<feature type="non-terminal residue" evidence="11">
    <location>
        <position position="326"/>
    </location>
</feature>
<evidence type="ECO:0000256" key="8">
    <source>
        <dbReference type="ARBA" id="ARBA00050021"/>
    </source>
</evidence>
<dbReference type="OrthoDB" id="9809354at2"/>
<evidence type="ECO:0000259" key="10">
    <source>
        <dbReference type="Pfam" id="PF00883"/>
    </source>
</evidence>
<accession>A0A3N6NGN3</accession>
<evidence type="ECO:0000256" key="1">
    <source>
        <dbReference type="ARBA" id="ARBA00009528"/>
    </source>
</evidence>
<evidence type="ECO:0000256" key="2">
    <source>
        <dbReference type="ARBA" id="ARBA00022438"/>
    </source>
</evidence>
<proteinExistence type="inferred from homology"/>
<dbReference type="EMBL" id="RCBY01000558">
    <property type="protein sequence ID" value="RQH15628.1"/>
    <property type="molecule type" value="Genomic_DNA"/>
</dbReference>
<comment type="caution">
    <text evidence="11">The sequence shown here is derived from an EMBL/GenBank/DDBJ whole genome shotgun (WGS) entry which is preliminary data.</text>
</comment>
<keyword evidence="12" id="KW-1185">Reference proteome</keyword>
<evidence type="ECO:0000256" key="6">
    <source>
        <dbReference type="ARBA" id="ARBA00033172"/>
    </source>
</evidence>
<evidence type="ECO:0000256" key="5">
    <source>
        <dbReference type="ARBA" id="ARBA00023211"/>
    </source>
</evidence>
<dbReference type="GO" id="GO:0005737">
    <property type="term" value="C:cytoplasm"/>
    <property type="evidence" value="ECO:0007669"/>
    <property type="project" value="InterPro"/>
</dbReference>
<keyword evidence="4" id="KW-0378">Hydrolase</keyword>
<dbReference type="Pfam" id="PF00883">
    <property type="entry name" value="Peptidase_M17"/>
    <property type="match status" value="1"/>
</dbReference>
<keyword evidence="2 11" id="KW-0031">Aminopeptidase</keyword>
<dbReference type="GO" id="GO:0030145">
    <property type="term" value="F:manganese ion binding"/>
    <property type="evidence" value="ECO:0007669"/>
    <property type="project" value="InterPro"/>
</dbReference>
<dbReference type="SUPFAM" id="SSF53187">
    <property type="entry name" value="Zn-dependent exopeptidases"/>
    <property type="match status" value="1"/>
</dbReference>
<reference evidence="11 12" key="1">
    <citation type="journal article" date="2018" name="ACS Chem. Biol.">
        <title>Ketoreductase domain dysfunction expands chemodiversity: malyngamide biosynthesis in the cyanobacterium Okeania hirsuta.</title>
        <authorList>
            <person name="Moss N.A."/>
            <person name="Leao T."/>
            <person name="Rankin M."/>
            <person name="McCullough T.M."/>
            <person name="Qu P."/>
            <person name="Korobeynikov A."/>
            <person name="Smith J.L."/>
            <person name="Gerwick L."/>
            <person name="Gerwick W.H."/>
        </authorList>
    </citation>
    <scope>NUCLEOTIDE SEQUENCE [LARGE SCALE GENOMIC DNA]</scope>
    <source>
        <strain evidence="11 12">PAB10Feb10-1</strain>
    </source>
</reference>
<dbReference type="PRINTS" id="PR00481">
    <property type="entry name" value="LAMNOPPTDASE"/>
</dbReference>
<dbReference type="InterPro" id="IPR043472">
    <property type="entry name" value="Macro_dom-like"/>
</dbReference>
<dbReference type="Gene3D" id="3.40.220.10">
    <property type="entry name" value="Leucine Aminopeptidase, subunit E, domain 1"/>
    <property type="match status" value="1"/>
</dbReference>